<dbReference type="PANTHER" id="PTHR23427">
    <property type="entry name" value="SURFEIT LOCUS PROTEIN"/>
    <property type="match status" value="1"/>
</dbReference>
<evidence type="ECO:0000256" key="4">
    <source>
        <dbReference type="ARBA" id="ARBA00022989"/>
    </source>
</evidence>
<dbReference type="PROSITE" id="PS50895">
    <property type="entry name" value="SURF1"/>
    <property type="match status" value="1"/>
</dbReference>
<keyword evidence="3 6" id="KW-0812">Transmembrane</keyword>
<sequence length="227" mass="24870">MKRLAAPLLIGLIGAAILVALGVWQMQRLAWKEAILNDIESTIAGDPVPLPASYDPGTDRYQPVELEGSIGEGELHVLVSQKQKGAGYRIIAPFTTDDGRTILIDRGFVPNEAKDATRRIGETAIRANLHAPEERSGFTPENEVDRNIWFARDVGAMADALGAEPILAIVREEMPPAPGIDPLPVSSEGIPNDHLQYAITWFSLAAVWLGMTVIWVRRRSFAQEVRT</sequence>
<evidence type="ECO:0000256" key="5">
    <source>
        <dbReference type="ARBA" id="ARBA00023136"/>
    </source>
</evidence>
<keyword evidence="5 6" id="KW-0472">Membrane</keyword>
<accession>X7ELQ6</accession>
<dbReference type="PANTHER" id="PTHR23427:SF2">
    <property type="entry name" value="SURFEIT LOCUS PROTEIN 1"/>
    <property type="match status" value="1"/>
</dbReference>
<evidence type="ECO:0000256" key="1">
    <source>
        <dbReference type="ARBA" id="ARBA00004370"/>
    </source>
</evidence>
<dbReference type="AlphaFoldDB" id="X7ELQ6"/>
<keyword evidence="4 6" id="KW-1133">Transmembrane helix</keyword>
<comment type="subcellular location">
    <subcellularLocation>
        <location evidence="6">Cell membrane</location>
        <topology evidence="6">Multi-pass membrane protein</topology>
    </subcellularLocation>
    <subcellularLocation>
        <location evidence="1">Membrane</location>
    </subcellularLocation>
</comment>
<dbReference type="RefSeq" id="WP_037258564.1">
    <property type="nucleotide sequence ID" value="NZ_JALZ01000002.1"/>
</dbReference>
<evidence type="ECO:0000313" key="8">
    <source>
        <dbReference type="Proteomes" id="UP000022447"/>
    </source>
</evidence>
<evidence type="ECO:0000313" key="7">
    <source>
        <dbReference type="EMBL" id="ETX16088.1"/>
    </source>
</evidence>
<keyword evidence="6" id="KW-1003">Cell membrane</keyword>
<feature type="transmembrane region" description="Helical" evidence="6">
    <location>
        <begin position="195"/>
        <end position="216"/>
    </location>
</feature>
<comment type="caution">
    <text evidence="6">Lacks conserved residue(s) required for the propagation of feature annotation.</text>
</comment>
<gene>
    <name evidence="7" type="ORF">OCH239_07975</name>
</gene>
<dbReference type="InterPro" id="IPR045214">
    <property type="entry name" value="Surf1/Surf4"/>
</dbReference>
<organism evidence="7 8">
    <name type="scientific">Roseivivax halodurans JCM 10272</name>
    <dbReference type="NCBI Taxonomy" id="1449350"/>
    <lineage>
        <taxon>Bacteria</taxon>
        <taxon>Pseudomonadati</taxon>
        <taxon>Pseudomonadota</taxon>
        <taxon>Alphaproteobacteria</taxon>
        <taxon>Rhodobacterales</taxon>
        <taxon>Roseobacteraceae</taxon>
        <taxon>Roseivivax</taxon>
    </lineage>
</organism>
<dbReference type="OrthoDB" id="6079986at2"/>
<dbReference type="STRING" id="1449350.OCH239_07975"/>
<comment type="similarity">
    <text evidence="2 6">Belongs to the SURF1 family.</text>
</comment>
<proteinExistence type="inferred from homology"/>
<evidence type="ECO:0000256" key="2">
    <source>
        <dbReference type="ARBA" id="ARBA00007165"/>
    </source>
</evidence>
<name>X7ELQ6_9RHOB</name>
<dbReference type="GO" id="GO:0005886">
    <property type="term" value="C:plasma membrane"/>
    <property type="evidence" value="ECO:0007669"/>
    <property type="project" value="UniProtKB-SubCell"/>
</dbReference>
<dbReference type="CDD" id="cd06662">
    <property type="entry name" value="SURF1"/>
    <property type="match status" value="1"/>
</dbReference>
<dbReference type="eggNOG" id="COG3346">
    <property type="taxonomic scope" value="Bacteria"/>
</dbReference>
<keyword evidence="8" id="KW-1185">Reference proteome</keyword>
<comment type="caution">
    <text evidence="7">The sequence shown here is derived from an EMBL/GenBank/DDBJ whole genome shotgun (WGS) entry which is preliminary data.</text>
</comment>
<protein>
    <recommendedName>
        <fullName evidence="6">SURF1-like protein</fullName>
    </recommendedName>
</protein>
<dbReference type="EMBL" id="JALZ01000002">
    <property type="protein sequence ID" value="ETX16088.1"/>
    <property type="molecule type" value="Genomic_DNA"/>
</dbReference>
<dbReference type="PATRIC" id="fig|1449350.3.peg.634"/>
<dbReference type="Proteomes" id="UP000022447">
    <property type="component" value="Unassembled WGS sequence"/>
</dbReference>
<dbReference type="Pfam" id="PF02104">
    <property type="entry name" value="SURF1"/>
    <property type="match status" value="1"/>
</dbReference>
<evidence type="ECO:0000256" key="6">
    <source>
        <dbReference type="RuleBase" id="RU363076"/>
    </source>
</evidence>
<dbReference type="InterPro" id="IPR002994">
    <property type="entry name" value="Surf1/Shy1"/>
</dbReference>
<reference evidence="7 8" key="1">
    <citation type="submission" date="2014-01" db="EMBL/GenBank/DDBJ databases">
        <title>Roseivivax halodurans JCM 10272 Genome Sequencing.</title>
        <authorList>
            <person name="Lai Q."/>
            <person name="Li G."/>
            <person name="Shao Z."/>
        </authorList>
    </citation>
    <scope>NUCLEOTIDE SEQUENCE [LARGE SCALE GENOMIC DNA]</scope>
    <source>
        <strain evidence="7 8">JCM 10272</strain>
    </source>
</reference>
<evidence type="ECO:0000256" key="3">
    <source>
        <dbReference type="ARBA" id="ARBA00022692"/>
    </source>
</evidence>